<dbReference type="InterPro" id="IPR038084">
    <property type="entry name" value="PduO/GlcC-like_sf"/>
</dbReference>
<dbReference type="RefSeq" id="WP_075800908.1">
    <property type="nucleotide sequence ID" value="NZ_CP015585.1"/>
</dbReference>
<dbReference type="PANTHER" id="PTHR34309">
    <property type="entry name" value="SLR1406 PROTEIN"/>
    <property type="match status" value="1"/>
</dbReference>
<organism evidence="2 3">
    <name type="scientific">Roseomonas gilardii</name>
    <dbReference type="NCBI Taxonomy" id="257708"/>
    <lineage>
        <taxon>Bacteria</taxon>
        <taxon>Pseudomonadati</taxon>
        <taxon>Pseudomonadota</taxon>
        <taxon>Alphaproteobacteria</taxon>
        <taxon>Acetobacterales</taxon>
        <taxon>Roseomonadaceae</taxon>
        <taxon>Roseomonas</taxon>
    </lineage>
</organism>
<dbReference type="Proteomes" id="UP000185494">
    <property type="component" value="Chromosome 1"/>
</dbReference>
<dbReference type="Pfam" id="PF03928">
    <property type="entry name" value="HbpS-like"/>
    <property type="match status" value="1"/>
</dbReference>
<accession>A0A1L7ANC9</accession>
<keyword evidence="1" id="KW-0732">Signal</keyword>
<dbReference type="EMBL" id="CP015585">
    <property type="protein sequence ID" value="APT60204.1"/>
    <property type="molecule type" value="Genomic_DNA"/>
</dbReference>
<name>A0A1L7ANC9_9PROT</name>
<dbReference type="PANTHER" id="PTHR34309:SF1">
    <property type="entry name" value="PROTEIN GLCG"/>
    <property type="match status" value="1"/>
</dbReference>
<evidence type="ECO:0000313" key="2">
    <source>
        <dbReference type="EMBL" id="APT60204.1"/>
    </source>
</evidence>
<sequence>MSRRLSLAALAILPAIVPGTVFAAELPSQPVLTLEAARTVLSAAEAEARRQDWHGAIAVADAGGALIAMARLDGAGPAAAEIAAGKARTAAMFRRPTSVFEEAINGQRPAAITAHFVMMAGGLPLVAGGQVVGAVGVSAETPQHDVAIAEAGRAALPH</sequence>
<dbReference type="InterPro" id="IPR005624">
    <property type="entry name" value="PduO/GlcC-like"/>
</dbReference>
<gene>
    <name evidence="2" type="ORF">RGI145_22945</name>
</gene>
<protein>
    <submittedName>
        <fullName evidence="2">GlcG protein</fullName>
    </submittedName>
</protein>
<dbReference type="KEGG" id="rgi:RGI145_22945"/>
<feature type="chain" id="PRO_5013312923" evidence="1">
    <location>
        <begin position="24"/>
        <end position="158"/>
    </location>
</feature>
<reference evidence="2 3" key="1">
    <citation type="submission" date="2016-05" db="EMBL/GenBank/DDBJ databases">
        <title>Complete Genome and Methylome Analysis of Psychrotrophic Bacterial Isolates from Antarctic Lake Untersee.</title>
        <authorList>
            <person name="Fomenkov A."/>
            <person name="Akimov V.N."/>
            <person name="Vasilyeva L.V."/>
            <person name="Andersen D."/>
            <person name="Vincze T."/>
            <person name="Roberts R.J."/>
        </authorList>
    </citation>
    <scope>NUCLEOTIDE SEQUENCE [LARGE SCALE GENOMIC DNA]</scope>
    <source>
        <strain evidence="2 3">U14-5</strain>
        <plasmid evidence="3">Plasmid 1</plasmid>
    </source>
</reference>
<proteinExistence type="predicted"/>
<dbReference type="InterPro" id="IPR052517">
    <property type="entry name" value="GlcG_carb_metab_protein"/>
</dbReference>
<dbReference type="AlphaFoldDB" id="A0A1L7ANC9"/>
<dbReference type="Gene3D" id="3.30.450.150">
    <property type="entry name" value="Haem-degrading domain"/>
    <property type="match status" value="1"/>
</dbReference>
<feature type="signal peptide" evidence="1">
    <location>
        <begin position="1"/>
        <end position="23"/>
    </location>
</feature>
<evidence type="ECO:0000313" key="3">
    <source>
        <dbReference type="Proteomes" id="UP000185494"/>
    </source>
</evidence>
<keyword evidence="2" id="KW-0614">Plasmid</keyword>
<evidence type="ECO:0000256" key="1">
    <source>
        <dbReference type="SAM" id="SignalP"/>
    </source>
</evidence>
<dbReference type="SUPFAM" id="SSF143744">
    <property type="entry name" value="GlcG-like"/>
    <property type="match status" value="1"/>
</dbReference>
<geneLocation type="plasmid" evidence="2 3">
    <name>1</name>
</geneLocation>